<organism evidence="2 3">
    <name type="scientific">Filobasidium floriforme</name>
    <dbReference type="NCBI Taxonomy" id="5210"/>
    <lineage>
        <taxon>Eukaryota</taxon>
        <taxon>Fungi</taxon>
        <taxon>Dikarya</taxon>
        <taxon>Basidiomycota</taxon>
        <taxon>Agaricomycotina</taxon>
        <taxon>Tremellomycetes</taxon>
        <taxon>Filobasidiales</taxon>
        <taxon>Filobasidiaceae</taxon>
        <taxon>Filobasidium</taxon>
    </lineage>
</organism>
<dbReference type="AlphaFoldDB" id="A0A8K0NN78"/>
<dbReference type="Proteomes" id="UP000812966">
    <property type="component" value="Unassembled WGS sequence"/>
</dbReference>
<name>A0A8K0NN78_9TREE</name>
<proteinExistence type="predicted"/>
<accession>A0A8K0NN78</accession>
<evidence type="ECO:0000256" key="1">
    <source>
        <dbReference type="SAM" id="MobiDB-lite"/>
    </source>
</evidence>
<reference evidence="2" key="1">
    <citation type="submission" date="2020-04" db="EMBL/GenBank/DDBJ databases">
        <title>Analysis of mating type loci in Filobasidium floriforme.</title>
        <authorList>
            <person name="Nowrousian M."/>
        </authorList>
    </citation>
    <scope>NUCLEOTIDE SEQUENCE</scope>
    <source>
        <strain evidence="2">CBS 6242</strain>
    </source>
</reference>
<keyword evidence="3" id="KW-1185">Reference proteome</keyword>
<protein>
    <submittedName>
        <fullName evidence="2">Uncharacterized protein</fullName>
    </submittedName>
</protein>
<dbReference type="EMBL" id="JABELV010000063">
    <property type="protein sequence ID" value="KAG7539633.1"/>
    <property type="molecule type" value="Genomic_DNA"/>
</dbReference>
<sequence>MNTTNNTTTTSSTTSGQTVGEKGGNAITGIFHAANGLGEGIRGNINAFADSLGAGIKNDPKAAGQDTAAQRHNEQVAARGAEEMRSGLDGFKRS</sequence>
<comment type="caution">
    <text evidence="2">The sequence shown here is derived from an EMBL/GenBank/DDBJ whole genome shotgun (WGS) entry which is preliminary data.</text>
</comment>
<feature type="region of interest" description="Disordered" evidence="1">
    <location>
        <begin position="1"/>
        <end position="24"/>
    </location>
</feature>
<feature type="compositionally biased region" description="Low complexity" evidence="1">
    <location>
        <begin position="1"/>
        <end position="15"/>
    </location>
</feature>
<evidence type="ECO:0000313" key="3">
    <source>
        <dbReference type="Proteomes" id="UP000812966"/>
    </source>
</evidence>
<evidence type="ECO:0000313" key="2">
    <source>
        <dbReference type="EMBL" id="KAG7539633.1"/>
    </source>
</evidence>
<gene>
    <name evidence="2" type="ORF">FFLO_03432</name>
</gene>